<gene>
    <name evidence="2" type="ORF">GCM10010515_05290</name>
</gene>
<protein>
    <submittedName>
        <fullName evidence="2">Uncharacterized protein</fullName>
    </submittedName>
</protein>
<dbReference type="AlphaFoldDB" id="A0A918K2H8"/>
<dbReference type="EMBL" id="BMWD01000001">
    <property type="protein sequence ID" value="GGX41297.1"/>
    <property type="molecule type" value="Genomic_DNA"/>
</dbReference>
<evidence type="ECO:0000256" key="1">
    <source>
        <dbReference type="SAM" id="MobiDB-lite"/>
    </source>
</evidence>
<comment type="caution">
    <text evidence="2">The sequence shown here is derived from an EMBL/GenBank/DDBJ whole genome shotgun (WGS) entry which is preliminary data.</text>
</comment>
<feature type="region of interest" description="Disordered" evidence="1">
    <location>
        <begin position="41"/>
        <end position="62"/>
    </location>
</feature>
<dbReference type="Proteomes" id="UP000645555">
    <property type="component" value="Unassembled WGS sequence"/>
</dbReference>
<name>A0A918K2H8_9ACTN</name>
<evidence type="ECO:0000313" key="2">
    <source>
        <dbReference type="EMBL" id="GGX41297.1"/>
    </source>
</evidence>
<organism evidence="2 3">
    <name type="scientific">Streptomyces fructofermentans</name>
    <dbReference type="NCBI Taxonomy" id="152141"/>
    <lineage>
        <taxon>Bacteria</taxon>
        <taxon>Bacillati</taxon>
        <taxon>Actinomycetota</taxon>
        <taxon>Actinomycetes</taxon>
        <taxon>Kitasatosporales</taxon>
        <taxon>Streptomycetaceae</taxon>
        <taxon>Streptomyces</taxon>
    </lineage>
</organism>
<proteinExistence type="predicted"/>
<accession>A0A918K2H8</accession>
<reference evidence="2" key="1">
    <citation type="journal article" date="2014" name="Int. J. Syst. Evol. Microbiol.">
        <title>Complete genome sequence of Corynebacterium casei LMG S-19264T (=DSM 44701T), isolated from a smear-ripened cheese.</title>
        <authorList>
            <consortium name="US DOE Joint Genome Institute (JGI-PGF)"/>
            <person name="Walter F."/>
            <person name="Albersmeier A."/>
            <person name="Kalinowski J."/>
            <person name="Ruckert C."/>
        </authorList>
    </citation>
    <scope>NUCLEOTIDE SEQUENCE</scope>
    <source>
        <strain evidence="2">JCM 4956</strain>
    </source>
</reference>
<evidence type="ECO:0000313" key="3">
    <source>
        <dbReference type="Proteomes" id="UP000645555"/>
    </source>
</evidence>
<sequence length="62" mass="6668">MGPEAPSETDCLPLRRGRIFCTGARILDSYSPWARVTIRQLTRRPGTAPDPPSAGGQGPFNA</sequence>
<reference evidence="2" key="2">
    <citation type="submission" date="2020-09" db="EMBL/GenBank/DDBJ databases">
        <authorList>
            <person name="Sun Q."/>
            <person name="Ohkuma M."/>
        </authorList>
    </citation>
    <scope>NUCLEOTIDE SEQUENCE</scope>
    <source>
        <strain evidence="2">JCM 4956</strain>
    </source>
</reference>
<keyword evidence="3" id="KW-1185">Reference proteome</keyword>